<sequence>MPAWWGEEGRGGDVCGPCHCGRARRARPGREEVTRRSVVFHSRPEVAPQHQSCEQKLEVWEEDLAPRLCPRRAPPSLHRLTSCPRPRHGVQPLPGTSAVFLGRHEPGTHARPRTRVMKRLAPFSR</sequence>
<evidence type="ECO:0000313" key="3">
    <source>
        <dbReference type="Proteomes" id="UP001221898"/>
    </source>
</evidence>
<evidence type="ECO:0000313" key="2">
    <source>
        <dbReference type="EMBL" id="KAJ8408678.1"/>
    </source>
</evidence>
<dbReference type="Proteomes" id="UP001221898">
    <property type="component" value="Unassembled WGS sequence"/>
</dbReference>
<keyword evidence="3" id="KW-1185">Reference proteome</keyword>
<accession>A0AAD7SUX5</accession>
<proteinExistence type="predicted"/>
<gene>
    <name evidence="2" type="ORF">AAFF_G00253130</name>
</gene>
<evidence type="ECO:0000256" key="1">
    <source>
        <dbReference type="SAM" id="MobiDB-lite"/>
    </source>
</evidence>
<feature type="region of interest" description="Disordered" evidence="1">
    <location>
        <begin position="75"/>
        <end position="110"/>
    </location>
</feature>
<dbReference type="AlphaFoldDB" id="A0AAD7SUX5"/>
<name>A0AAD7SUX5_9TELE</name>
<comment type="caution">
    <text evidence="2">The sequence shown here is derived from an EMBL/GenBank/DDBJ whole genome shotgun (WGS) entry which is preliminary data.</text>
</comment>
<protein>
    <submittedName>
        <fullName evidence="2">Uncharacterized protein</fullName>
    </submittedName>
</protein>
<reference evidence="2" key="1">
    <citation type="journal article" date="2023" name="Science">
        <title>Genome structures resolve the early diversification of teleost fishes.</title>
        <authorList>
            <person name="Parey E."/>
            <person name="Louis A."/>
            <person name="Montfort J."/>
            <person name="Bouchez O."/>
            <person name="Roques C."/>
            <person name="Iampietro C."/>
            <person name="Lluch J."/>
            <person name="Castinel A."/>
            <person name="Donnadieu C."/>
            <person name="Desvignes T."/>
            <person name="Floi Bucao C."/>
            <person name="Jouanno E."/>
            <person name="Wen M."/>
            <person name="Mejri S."/>
            <person name="Dirks R."/>
            <person name="Jansen H."/>
            <person name="Henkel C."/>
            <person name="Chen W.J."/>
            <person name="Zahm M."/>
            <person name="Cabau C."/>
            <person name="Klopp C."/>
            <person name="Thompson A.W."/>
            <person name="Robinson-Rechavi M."/>
            <person name="Braasch I."/>
            <person name="Lecointre G."/>
            <person name="Bobe J."/>
            <person name="Postlethwait J.H."/>
            <person name="Berthelot C."/>
            <person name="Roest Crollius H."/>
            <person name="Guiguen Y."/>
        </authorList>
    </citation>
    <scope>NUCLEOTIDE SEQUENCE</scope>
    <source>
        <strain evidence="2">NC1722</strain>
    </source>
</reference>
<organism evidence="2 3">
    <name type="scientific">Aldrovandia affinis</name>
    <dbReference type="NCBI Taxonomy" id="143900"/>
    <lineage>
        <taxon>Eukaryota</taxon>
        <taxon>Metazoa</taxon>
        <taxon>Chordata</taxon>
        <taxon>Craniata</taxon>
        <taxon>Vertebrata</taxon>
        <taxon>Euteleostomi</taxon>
        <taxon>Actinopterygii</taxon>
        <taxon>Neopterygii</taxon>
        <taxon>Teleostei</taxon>
        <taxon>Notacanthiformes</taxon>
        <taxon>Halosauridae</taxon>
        <taxon>Aldrovandia</taxon>
    </lineage>
</organism>
<dbReference type="EMBL" id="JAINUG010000034">
    <property type="protein sequence ID" value="KAJ8408678.1"/>
    <property type="molecule type" value="Genomic_DNA"/>
</dbReference>